<name>A0A3P8KPF3_9TREM</name>
<dbReference type="Proteomes" id="UP000269396">
    <property type="component" value="Unassembled WGS sequence"/>
</dbReference>
<evidence type="ECO:0000256" key="1">
    <source>
        <dbReference type="SAM" id="MobiDB-lite"/>
    </source>
</evidence>
<proteinExistence type="predicted"/>
<dbReference type="EMBL" id="UZAL01043228">
    <property type="protein sequence ID" value="VDP81046.1"/>
    <property type="molecule type" value="Genomic_DNA"/>
</dbReference>
<feature type="region of interest" description="Disordered" evidence="1">
    <location>
        <begin position="1"/>
        <end position="46"/>
    </location>
</feature>
<evidence type="ECO:0000313" key="3">
    <source>
        <dbReference type="Proteomes" id="UP000269396"/>
    </source>
</evidence>
<gene>
    <name evidence="2" type="ORF">SMTD_LOCUS19901</name>
</gene>
<accession>A0A3P8KPF3</accession>
<keyword evidence="3" id="KW-1185">Reference proteome</keyword>
<organism evidence="2 3">
    <name type="scientific">Schistosoma mattheei</name>
    <dbReference type="NCBI Taxonomy" id="31246"/>
    <lineage>
        <taxon>Eukaryota</taxon>
        <taxon>Metazoa</taxon>
        <taxon>Spiralia</taxon>
        <taxon>Lophotrochozoa</taxon>
        <taxon>Platyhelminthes</taxon>
        <taxon>Trematoda</taxon>
        <taxon>Digenea</taxon>
        <taxon>Strigeidida</taxon>
        <taxon>Schistosomatoidea</taxon>
        <taxon>Schistosomatidae</taxon>
        <taxon>Schistosoma</taxon>
    </lineage>
</organism>
<evidence type="ECO:0000313" key="2">
    <source>
        <dbReference type="EMBL" id="VDP81046.1"/>
    </source>
</evidence>
<reference evidence="2 3" key="1">
    <citation type="submission" date="2018-11" db="EMBL/GenBank/DDBJ databases">
        <authorList>
            <consortium name="Pathogen Informatics"/>
        </authorList>
    </citation>
    <scope>NUCLEOTIDE SEQUENCE [LARGE SCALE GENOMIC DNA]</scope>
    <source>
        <strain>Denwood</strain>
        <strain evidence="3">Zambia</strain>
    </source>
</reference>
<dbReference type="AlphaFoldDB" id="A0A3P8KPF3"/>
<sequence>MSNKPDSGAAVNGFKDTGSKMDDEGIFTMAPDELGAKPGITRPNSS</sequence>
<protein>
    <submittedName>
        <fullName evidence="2">Uncharacterized protein</fullName>
    </submittedName>
</protein>